<evidence type="ECO:0000313" key="6">
    <source>
        <dbReference type="EMBL" id="MEZ2738859.1"/>
    </source>
</evidence>
<keyword evidence="7" id="KW-1185">Reference proteome</keyword>
<keyword evidence="3" id="KW-1133">Transmembrane helix</keyword>
<gene>
    <name evidence="6" type="ORF">ACBP88_05170</name>
</gene>
<dbReference type="Proteomes" id="UP001567350">
    <property type="component" value="Unassembled WGS sequence"/>
</dbReference>
<dbReference type="Pfam" id="PF26002">
    <property type="entry name" value="Beta-barrel_AprE"/>
    <property type="match status" value="1"/>
</dbReference>
<feature type="domain" description="Multidrug resistance protein MdtA-like barrel-sandwich hybrid" evidence="4">
    <location>
        <begin position="91"/>
        <end position="221"/>
    </location>
</feature>
<dbReference type="Gene3D" id="2.40.420.20">
    <property type="match status" value="1"/>
</dbReference>
<evidence type="ECO:0000259" key="5">
    <source>
        <dbReference type="Pfam" id="PF26002"/>
    </source>
</evidence>
<dbReference type="RefSeq" id="WP_370891119.1">
    <property type="nucleotide sequence ID" value="NZ_JBGJLR010000004.1"/>
</dbReference>
<dbReference type="InterPro" id="IPR006143">
    <property type="entry name" value="RND_pump_MFP"/>
</dbReference>
<reference evidence="6 7" key="1">
    <citation type="submission" date="2024-08" db="EMBL/GenBank/DDBJ databases">
        <authorList>
            <person name="Feng Z."/>
            <person name="Ronholm J."/>
        </authorList>
    </citation>
    <scope>NUCLEOTIDE SEQUENCE [LARGE SCALE GENOMIC DNA]</scope>
    <source>
        <strain evidence="6 7">4-AB0-8</strain>
    </source>
</reference>
<sequence>MTSGTPQTAPAAARQIPKWMWLLAIICVIAIIGGMWRALDHRSAKKEALSASLERAAASLSIAPHEWTHVQLRELPLGLRISGSLSAVDRAVIKARVPGELRELQLREGDSVAQGQVIARVDPTESEARFRQAQLQANAAYAQVAIQQRQHDNNRALVSKGFISETALATSAANLQAAQANYAAARAGQDAAQKSLDDTVLRSPIAGQVARRMVQNGERVNVEAPILEVVNLAVLELEAQLPANDSAQVRVGQNAQLQLRTSNGQAPQPLQAQVVRINPSASTGNRSIPVYLRLIAAADTLLRPGMYVEGFIHTGSTQALAIPLTAVRTDQPQPYVQTVLNHVVQHSPVTLGPQSVGEAQTWVAVQGLQPGQIALIGNVGGIPAGTQVQLQDAAQPRTPAAIQPAPVGR</sequence>
<feature type="transmembrane region" description="Helical" evidence="3">
    <location>
        <begin position="20"/>
        <end position="39"/>
    </location>
</feature>
<protein>
    <submittedName>
        <fullName evidence="6">Efflux RND transporter periplasmic adaptor subunit</fullName>
    </submittedName>
</protein>
<keyword evidence="3" id="KW-0812">Transmembrane</keyword>
<dbReference type="Gene3D" id="1.10.287.470">
    <property type="entry name" value="Helix hairpin bin"/>
    <property type="match status" value="1"/>
</dbReference>
<evidence type="ECO:0000313" key="7">
    <source>
        <dbReference type="Proteomes" id="UP001567350"/>
    </source>
</evidence>
<comment type="caution">
    <text evidence="6">The sequence shown here is derived from an EMBL/GenBank/DDBJ whole genome shotgun (WGS) entry which is preliminary data.</text>
</comment>
<dbReference type="EMBL" id="JBGJLR010000004">
    <property type="protein sequence ID" value="MEZ2738859.1"/>
    <property type="molecule type" value="Genomic_DNA"/>
</dbReference>
<evidence type="ECO:0000256" key="2">
    <source>
        <dbReference type="SAM" id="MobiDB-lite"/>
    </source>
</evidence>
<proteinExistence type="inferred from homology"/>
<comment type="similarity">
    <text evidence="1">Belongs to the membrane fusion protein (MFP) (TC 8.A.1) family.</text>
</comment>
<evidence type="ECO:0000256" key="1">
    <source>
        <dbReference type="ARBA" id="ARBA00009477"/>
    </source>
</evidence>
<dbReference type="InterPro" id="IPR058625">
    <property type="entry name" value="MdtA-like_BSH"/>
</dbReference>
<keyword evidence="3" id="KW-0472">Membrane</keyword>
<organism evidence="6 7">
    <name type="scientific">Comamonas jiangduensis</name>
    <dbReference type="NCBI Taxonomy" id="1194168"/>
    <lineage>
        <taxon>Bacteria</taxon>
        <taxon>Pseudomonadati</taxon>
        <taxon>Pseudomonadota</taxon>
        <taxon>Betaproteobacteria</taxon>
        <taxon>Burkholderiales</taxon>
        <taxon>Comamonadaceae</taxon>
        <taxon>Comamonas</taxon>
    </lineage>
</organism>
<name>A0ABV4IAH7_9BURK</name>
<dbReference type="Gene3D" id="2.40.50.100">
    <property type="match status" value="1"/>
</dbReference>
<dbReference type="PANTHER" id="PTHR30469">
    <property type="entry name" value="MULTIDRUG RESISTANCE PROTEIN MDTA"/>
    <property type="match status" value="1"/>
</dbReference>
<evidence type="ECO:0000259" key="4">
    <source>
        <dbReference type="Pfam" id="PF25917"/>
    </source>
</evidence>
<feature type="region of interest" description="Disordered" evidence="2">
    <location>
        <begin position="390"/>
        <end position="409"/>
    </location>
</feature>
<dbReference type="Pfam" id="PF25917">
    <property type="entry name" value="BSH_RND"/>
    <property type="match status" value="1"/>
</dbReference>
<dbReference type="InterPro" id="IPR058982">
    <property type="entry name" value="Beta-barrel_AprE"/>
</dbReference>
<feature type="domain" description="AprE-like beta-barrel" evidence="5">
    <location>
        <begin position="236"/>
        <end position="315"/>
    </location>
</feature>
<dbReference type="SUPFAM" id="SSF111369">
    <property type="entry name" value="HlyD-like secretion proteins"/>
    <property type="match status" value="1"/>
</dbReference>
<evidence type="ECO:0000256" key="3">
    <source>
        <dbReference type="SAM" id="Phobius"/>
    </source>
</evidence>
<dbReference type="NCBIfam" id="TIGR01730">
    <property type="entry name" value="RND_mfp"/>
    <property type="match status" value="1"/>
</dbReference>
<accession>A0ABV4IAH7</accession>
<dbReference type="Gene3D" id="2.40.30.170">
    <property type="match status" value="1"/>
</dbReference>